<evidence type="ECO:0000256" key="1">
    <source>
        <dbReference type="SAM" id="SignalP"/>
    </source>
</evidence>
<dbReference type="InterPro" id="IPR000010">
    <property type="entry name" value="Cystatin_dom"/>
</dbReference>
<feature type="chain" id="PRO_5009313947" evidence="1">
    <location>
        <begin position="22"/>
        <end position="150"/>
    </location>
</feature>
<organism evidence="3 4">
    <name type="scientific">Steinernema glaseri</name>
    <dbReference type="NCBI Taxonomy" id="37863"/>
    <lineage>
        <taxon>Eukaryota</taxon>
        <taxon>Metazoa</taxon>
        <taxon>Ecdysozoa</taxon>
        <taxon>Nematoda</taxon>
        <taxon>Chromadorea</taxon>
        <taxon>Rhabditida</taxon>
        <taxon>Tylenchina</taxon>
        <taxon>Panagrolaimomorpha</taxon>
        <taxon>Strongyloidoidea</taxon>
        <taxon>Steinernematidae</taxon>
        <taxon>Steinernema</taxon>
    </lineage>
</organism>
<evidence type="ECO:0000313" key="4">
    <source>
        <dbReference type="WBParaSite" id="L893_g30038.t1"/>
    </source>
</evidence>
<dbReference type="CDD" id="cd00042">
    <property type="entry name" value="CY"/>
    <property type="match status" value="1"/>
</dbReference>
<dbReference type="AlphaFoldDB" id="A0A1I7ZUU3"/>
<keyword evidence="1" id="KW-0732">Signal</keyword>
<protein>
    <submittedName>
        <fullName evidence="4">Cystatin domain-containing protein</fullName>
    </submittedName>
</protein>
<dbReference type="GO" id="GO:0004869">
    <property type="term" value="F:cysteine-type endopeptidase inhibitor activity"/>
    <property type="evidence" value="ECO:0007669"/>
    <property type="project" value="InterPro"/>
</dbReference>
<reference evidence="4" key="1">
    <citation type="submission" date="2016-11" db="UniProtKB">
        <authorList>
            <consortium name="WormBaseParasite"/>
        </authorList>
    </citation>
    <scope>IDENTIFICATION</scope>
</reference>
<dbReference type="Gene3D" id="3.10.450.10">
    <property type="match status" value="1"/>
</dbReference>
<dbReference type="InterPro" id="IPR046350">
    <property type="entry name" value="Cystatin_sf"/>
</dbReference>
<accession>A0A1I7ZUU3</accession>
<proteinExistence type="predicted"/>
<evidence type="ECO:0000259" key="2">
    <source>
        <dbReference type="Pfam" id="PF00031"/>
    </source>
</evidence>
<keyword evidence="3" id="KW-1185">Reference proteome</keyword>
<evidence type="ECO:0000313" key="3">
    <source>
        <dbReference type="Proteomes" id="UP000095287"/>
    </source>
</evidence>
<name>A0A1I7ZUU3_9BILA</name>
<dbReference type="SUPFAM" id="SSF54403">
    <property type="entry name" value="Cystatin/monellin"/>
    <property type="match status" value="1"/>
</dbReference>
<dbReference type="WBParaSite" id="L893_g30038.t1">
    <property type="protein sequence ID" value="L893_g30038.t1"/>
    <property type="gene ID" value="L893_g30038"/>
</dbReference>
<feature type="signal peptide" evidence="1">
    <location>
        <begin position="1"/>
        <end position="21"/>
    </location>
</feature>
<dbReference type="Pfam" id="PF00031">
    <property type="entry name" value="Cystatin"/>
    <property type="match status" value="1"/>
</dbReference>
<feature type="domain" description="Cystatin" evidence="2">
    <location>
        <begin position="39"/>
        <end position="134"/>
    </location>
</feature>
<dbReference type="Proteomes" id="UP000095287">
    <property type="component" value="Unplaced"/>
</dbReference>
<sequence length="150" mass="17153">MTTSWTVPLFAILSLLNGIRCLPAKNFNLGEPYFVPSICIEAVDNDNPFVQGMLWRATKEVNDKFDDEAYLLPFKVVKAKRNACVAGFEYMLEFEVIQSSFSKADYSYADLRHVPLRRSLNIRVLKCKATVFEEPFVKKEQISIESCKNA</sequence>